<evidence type="ECO:0000256" key="6">
    <source>
        <dbReference type="ARBA" id="ARBA00023053"/>
    </source>
</evidence>
<protein>
    <submittedName>
        <fullName evidence="12">Uncharacterized protein</fullName>
    </submittedName>
</protein>
<reference evidence="12 13" key="1">
    <citation type="submission" date="2024-01" db="EMBL/GenBank/DDBJ databases">
        <title>The genome of the rayed Mediterranean limpet Patella caerulea (Linnaeus, 1758).</title>
        <authorList>
            <person name="Anh-Thu Weber A."/>
            <person name="Halstead-Nussloch G."/>
        </authorList>
    </citation>
    <scope>NUCLEOTIDE SEQUENCE [LARGE SCALE GENOMIC DNA]</scope>
    <source>
        <strain evidence="12">AATW-2023a</strain>
        <tissue evidence="12">Whole specimen</tissue>
    </source>
</reference>
<keyword evidence="2 11" id="KW-0813">Transport</keyword>
<accession>A0AAN8KA95</accession>
<evidence type="ECO:0000256" key="8">
    <source>
        <dbReference type="ARBA" id="ARBA00023136"/>
    </source>
</evidence>
<keyword evidence="6" id="KW-0915">Sodium</keyword>
<sequence>MNRTSDLYQFLYGKQTIDLVNRSYFSDPKWNTTIVTPSDLEKVVLNARDMFVHAHHGRGVLNVSHFQMNYRKPLETCFTYNGQWKQKDLTPIMSNEDDTLVLYVDINQDHYAFTSLTAGMSLCIHPPDEPFDTKTPCTSLSPGHAYEVKLSVHDYTYLPDPYNSYQSMDCTTATKSSLKKILKYFYHYSYRGCLMECLTDKILEECGCITEHEIQNASSNYCSVTQREGCVSSVRNKFNTDTLYASNISGLCYCPRPCSNVLYDQDLSASFFPADSLIDYLKAGNFATGLEDARSNLMMIKISFKSLMLTHISHVPDVTLDDLVSRMGGLMGFYIGASVLTLLEVVDVIIRSVSTIIASYFSVEIVNNKVKPELNKTTVKDGMPNKS</sequence>
<keyword evidence="10 11" id="KW-0407">Ion channel</keyword>
<dbReference type="Proteomes" id="UP001347796">
    <property type="component" value="Unassembled WGS sequence"/>
</dbReference>
<keyword evidence="5" id="KW-1133">Transmembrane helix</keyword>
<dbReference type="Gene3D" id="1.10.287.770">
    <property type="entry name" value="YojJ-like"/>
    <property type="match status" value="1"/>
</dbReference>
<dbReference type="EMBL" id="JAZGQO010000001">
    <property type="protein sequence ID" value="KAK6194775.1"/>
    <property type="molecule type" value="Genomic_DNA"/>
</dbReference>
<gene>
    <name evidence="12" type="ORF">SNE40_000336</name>
</gene>
<evidence type="ECO:0000256" key="7">
    <source>
        <dbReference type="ARBA" id="ARBA00023065"/>
    </source>
</evidence>
<keyword evidence="9 11" id="KW-0739">Sodium transport</keyword>
<keyword evidence="3 11" id="KW-0894">Sodium channel</keyword>
<organism evidence="12 13">
    <name type="scientific">Patella caerulea</name>
    <name type="common">Rayed Mediterranean limpet</name>
    <dbReference type="NCBI Taxonomy" id="87958"/>
    <lineage>
        <taxon>Eukaryota</taxon>
        <taxon>Metazoa</taxon>
        <taxon>Spiralia</taxon>
        <taxon>Lophotrochozoa</taxon>
        <taxon>Mollusca</taxon>
        <taxon>Gastropoda</taxon>
        <taxon>Patellogastropoda</taxon>
        <taxon>Patelloidea</taxon>
        <taxon>Patellidae</taxon>
        <taxon>Patella</taxon>
    </lineage>
</organism>
<evidence type="ECO:0000256" key="11">
    <source>
        <dbReference type="RuleBase" id="RU000679"/>
    </source>
</evidence>
<name>A0AAN8KA95_PATCE</name>
<evidence type="ECO:0000256" key="4">
    <source>
        <dbReference type="ARBA" id="ARBA00022692"/>
    </source>
</evidence>
<evidence type="ECO:0000256" key="10">
    <source>
        <dbReference type="ARBA" id="ARBA00023303"/>
    </source>
</evidence>
<dbReference type="PANTHER" id="PTHR11690">
    <property type="entry name" value="AMILORIDE-SENSITIVE SODIUM CHANNEL-RELATED"/>
    <property type="match status" value="1"/>
</dbReference>
<evidence type="ECO:0000256" key="3">
    <source>
        <dbReference type="ARBA" id="ARBA00022461"/>
    </source>
</evidence>
<keyword evidence="8" id="KW-0472">Membrane</keyword>
<dbReference type="Gene3D" id="1.10.287.820">
    <property type="entry name" value="Acid-sensing ion channel domain"/>
    <property type="match status" value="1"/>
</dbReference>
<evidence type="ECO:0000256" key="1">
    <source>
        <dbReference type="ARBA" id="ARBA00004141"/>
    </source>
</evidence>
<proteinExistence type="inferred from homology"/>
<dbReference type="Pfam" id="PF00858">
    <property type="entry name" value="ASC"/>
    <property type="match status" value="1"/>
</dbReference>
<dbReference type="PRINTS" id="PR01078">
    <property type="entry name" value="AMINACHANNEL"/>
</dbReference>
<evidence type="ECO:0000256" key="9">
    <source>
        <dbReference type="ARBA" id="ARBA00023201"/>
    </source>
</evidence>
<comment type="caution">
    <text evidence="12">The sequence shown here is derived from an EMBL/GenBank/DDBJ whole genome shotgun (WGS) entry which is preliminary data.</text>
</comment>
<keyword evidence="7 11" id="KW-0406">Ion transport</keyword>
<comment type="similarity">
    <text evidence="11">Belongs to the amiloride-sensitive sodium channel (TC 1.A.6) family.</text>
</comment>
<evidence type="ECO:0000256" key="2">
    <source>
        <dbReference type="ARBA" id="ARBA00022448"/>
    </source>
</evidence>
<keyword evidence="13" id="KW-1185">Reference proteome</keyword>
<dbReference type="GO" id="GO:0015280">
    <property type="term" value="F:ligand-gated sodium channel activity"/>
    <property type="evidence" value="ECO:0007669"/>
    <property type="project" value="TreeGrafter"/>
</dbReference>
<dbReference type="InterPro" id="IPR001873">
    <property type="entry name" value="ENaC"/>
</dbReference>
<evidence type="ECO:0000256" key="5">
    <source>
        <dbReference type="ARBA" id="ARBA00022989"/>
    </source>
</evidence>
<keyword evidence="4 11" id="KW-0812">Transmembrane</keyword>
<comment type="subcellular location">
    <subcellularLocation>
        <location evidence="1">Membrane</location>
        <topology evidence="1">Multi-pass membrane protein</topology>
    </subcellularLocation>
</comment>
<dbReference type="GO" id="GO:0005886">
    <property type="term" value="C:plasma membrane"/>
    <property type="evidence" value="ECO:0007669"/>
    <property type="project" value="TreeGrafter"/>
</dbReference>
<evidence type="ECO:0000313" key="13">
    <source>
        <dbReference type="Proteomes" id="UP001347796"/>
    </source>
</evidence>
<dbReference type="AlphaFoldDB" id="A0AAN8KA95"/>
<evidence type="ECO:0000313" key="12">
    <source>
        <dbReference type="EMBL" id="KAK6194775.1"/>
    </source>
</evidence>